<comment type="caution">
    <text evidence="2">The sequence shown here is derived from an EMBL/GenBank/DDBJ whole genome shotgun (WGS) entry which is preliminary data.</text>
</comment>
<name>A0A1R0H4F7_9FUNG</name>
<feature type="region of interest" description="Disordered" evidence="1">
    <location>
        <begin position="51"/>
        <end position="87"/>
    </location>
</feature>
<evidence type="ECO:0000313" key="2">
    <source>
        <dbReference type="EMBL" id="OLY83948.1"/>
    </source>
</evidence>
<organism evidence="2 3">
    <name type="scientific">Smittium mucronatum</name>
    <dbReference type="NCBI Taxonomy" id="133383"/>
    <lineage>
        <taxon>Eukaryota</taxon>
        <taxon>Fungi</taxon>
        <taxon>Fungi incertae sedis</taxon>
        <taxon>Zoopagomycota</taxon>
        <taxon>Kickxellomycotina</taxon>
        <taxon>Harpellomycetes</taxon>
        <taxon>Harpellales</taxon>
        <taxon>Legeriomycetaceae</taxon>
        <taxon>Smittium</taxon>
    </lineage>
</organism>
<proteinExistence type="predicted"/>
<dbReference type="AlphaFoldDB" id="A0A1R0H4F7"/>
<evidence type="ECO:0000313" key="3">
    <source>
        <dbReference type="Proteomes" id="UP000187455"/>
    </source>
</evidence>
<dbReference type="EMBL" id="LSSL01000687">
    <property type="protein sequence ID" value="OLY83948.1"/>
    <property type="molecule type" value="Genomic_DNA"/>
</dbReference>
<evidence type="ECO:0000256" key="1">
    <source>
        <dbReference type="SAM" id="MobiDB-lite"/>
    </source>
</evidence>
<feature type="compositionally biased region" description="Polar residues" evidence="1">
    <location>
        <begin position="68"/>
        <end position="87"/>
    </location>
</feature>
<accession>A0A1R0H4F7</accession>
<dbReference type="Proteomes" id="UP000187455">
    <property type="component" value="Unassembled WGS sequence"/>
</dbReference>
<protein>
    <submittedName>
        <fullName evidence="2">Uncharacterized protein</fullName>
    </submittedName>
</protein>
<keyword evidence="3" id="KW-1185">Reference proteome</keyword>
<gene>
    <name evidence="2" type="ORF">AYI68_g1900</name>
</gene>
<sequence>MYNSLTPPICTSPVAPCENLTGWLGSALNERPIKEDIRSSITASPAKLTDVSKSSLNAKASEEDYTEVSLSLSLDTSRQASTSGANP</sequence>
<reference evidence="2 3" key="1">
    <citation type="journal article" date="2016" name="Mol. Biol. Evol.">
        <title>Genome-Wide Survey of Gut Fungi (Harpellales) Reveals the First Horizontally Transferred Ubiquitin Gene from a Mosquito Host.</title>
        <authorList>
            <person name="Wang Y."/>
            <person name="White M.M."/>
            <person name="Kvist S."/>
            <person name="Moncalvo J.M."/>
        </authorList>
    </citation>
    <scope>NUCLEOTIDE SEQUENCE [LARGE SCALE GENOMIC DNA]</scope>
    <source>
        <strain evidence="2 3">ALG-7-W6</strain>
    </source>
</reference>